<comment type="caution">
    <text evidence="3">The sequence shown here is derived from an EMBL/GenBank/DDBJ whole genome shotgun (WGS) entry which is preliminary data.</text>
</comment>
<evidence type="ECO:0000256" key="1">
    <source>
        <dbReference type="SAM" id="MobiDB-lite"/>
    </source>
</evidence>
<keyword evidence="2" id="KW-0472">Membrane</keyword>
<evidence type="ECO:0000313" key="4">
    <source>
        <dbReference type="Proteomes" id="UP000237752"/>
    </source>
</evidence>
<feature type="transmembrane region" description="Helical" evidence="2">
    <location>
        <begin position="170"/>
        <end position="192"/>
    </location>
</feature>
<proteinExistence type="predicted"/>
<dbReference type="Proteomes" id="UP000237752">
    <property type="component" value="Unassembled WGS sequence"/>
</dbReference>
<accession>A0A2T1A6F7</accession>
<reference evidence="3 4" key="1">
    <citation type="submission" date="2018-03" db="EMBL/GenBank/DDBJ databases">
        <title>Genomic Encyclopedia of Archaeal and Bacterial Type Strains, Phase II (KMG-II): from individual species to whole genera.</title>
        <authorList>
            <person name="Goeker M."/>
        </authorList>
    </citation>
    <scope>NUCLEOTIDE SEQUENCE [LARGE SCALE GENOMIC DNA]</scope>
    <source>
        <strain evidence="3 4">DSM 100065</strain>
    </source>
</reference>
<protein>
    <submittedName>
        <fullName evidence="3">Uncharacterized protein</fullName>
    </submittedName>
</protein>
<evidence type="ECO:0000313" key="3">
    <source>
        <dbReference type="EMBL" id="PRZ44193.1"/>
    </source>
</evidence>
<feature type="transmembrane region" description="Helical" evidence="2">
    <location>
        <begin position="62"/>
        <end position="84"/>
    </location>
</feature>
<dbReference type="EMBL" id="PVUE01000001">
    <property type="protein sequence ID" value="PRZ44193.1"/>
    <property type="molecule type" value="Genomic_DNA"/>
</dbReference>
<feature type="transmembrane region" description="Helical" evidence="2">
    <location>
        <begin position="213"/>
        <end position="233"/>
    </location>
</feature>
<keyword evidence="2" id="KW-1133">Transmembrane helix</keyword>
<keyword evidence="4" id="KW-1185">Reference proteome</keyword>
<name>A0A2T1A6F7_9ACTN</name>
<keyword evidence="2" id="KW-0812">Transmembrane</keyword>
<feature type="region of interest" description="Disordered" evidence="1">
    <location>
        <begin position="244"/>
        <end position="263"/>
    </location>
</feature>
<gene>
    <name evidence="3" type="ORF">CLV47_101318</name>
</gene>
<evidence type="ECO:0000256" key="2">
    <source>
        <dbReference type="SAM" id="Phobius"/>
    </source>
</evidence>
<sequence>MYSSHAIRLVADMSIIPRPRSTETRAAGKLKAPDWLLPQLRDFLGITTPPAGPEMTEGNSRLTAVSGMMLFALLAVEGVTVLNVRGMITLHVYLGILLVGPVLLKCASTIYRFVRYYTGAPAYVQKGPPHPILRLLGPVVILSSLAVLGTGIGLVFVGPDHSEPLLTLHQASFIVWLVVVIIHVLGHILRASTTTWRELRDPHADPAVRGRRWRVFAAAASLVVGVGLATALLPSAHSWTDRQHNSHQLSHFDRTAHGTAPSR</sequence>
<organism evidence="3 4">
    <name type="scientific">Antricoccus suffuscus</name>
    <dbReference type="NCBI Taxonomy" id="1629062"/>
    <lineage>
        <taxon>Bacteria</taxon>
        <taxon>Bacillati</taxon>
        <taxon>Actinomycetota</taxon>
        <taxon>Actinomycetes</taxon>
        <taxon>Geodermatophilales</taxon>
        <taxon>Antricoccaceae</taxon>
        <taxon>Antricoccus</taxon>
    </lineage>
</organism>
<feature type="transmembrane region" description="Helical" evidence="2">
    <location>
        <begin position="135"/>
        <end position="158"/>
    </location>
</feature>
<feature type="compositionally biased region" description="Basic and acidic residues" evidence="1">
    <location>
        <begin position="244"/>
        <end position="256"/>
    </location>
</feature>
<dbReference type="AlphaFoldDB" id="A0A2T1A6F7"/>
<feature type="transmembrane region" description="Helical" evidence="2">
    <location>
        <begin position="90"/>
        <end position="114"/>
    </location>
</feature>